<proteinExistence type="predicted"/>
<reference evidence="1" key="1">
    <citation type="submission" date="2024-02" db="EMBL/GenBank/DDBJ databases">
        <title>Metagenome Assembled Genome of Zalaria obscura JY119.</title>
        <authorList>
            <person name="Vighnesh L."/>
            <person name="Jagadeeshwari U."/>
            <person name="Venkata Ramana C."/>
            <person name="Sasikala C."/>
        </authorList>
    </citation>
    <scope>NUCLEOTIDE SEQUENCE</scope>
    <source>
        <strain evidence="1">JY119</strain>
    </source>
</reference>
<name>A0ACC3SLB0_9PEZI</name>
<sequence>MRRNTNLSISSMSSLASPTSDSSHEHLSDKESFLWARPIAPPLPSPLIKHADEQRQSLYDRWKPRLQQLTATAIVSLLLLCFYCSPTLGRHIFPFSQYHEISDYELVGQASLPDHPTPLIVTDKRGHSRWTVSVPEPYEFPLRPDQYEDICRASEDLSRQVAHMNGRSRIEGKQTGHTTRPYYARDRGFMQADEAQRVGLLPSTSTEASISVVGRTTPDQDSAAVCQKSLTFVMESTSAGFGHTLLLLWLSYGLAAKENRAFFIDDSRWAYGNYTSYFPAPPQPDCAPPPVSQIVPCPHEASHLVVSAATAPWTFGPSFHAHYAERKKRARGAAKANQQAIYSLLRTGYEDLLSLIGGDATFARARVAELRQHSAEMGNPIVGIHIRRGDRHPFEPQFSRDYLPLERYTLAAQTLLHHLSSPSSRSANAKTTPPIVLLASDDPDIETSPFLLETFTSPPSTATSTSTSTSTDLVPEIQRPQSRIILASKRVLPPSIPLREPGSAYTKHVDENSGWEGGFYASLFWGLGRQYPTSPSFGPSGRGSGTVSGNGDVGVGKDVGVGQHAMRLRELVARAYLLDLVVLARMDGVVCASSSAACRVLAVMGGWEGESDGDRWMNVDDGRGWSWDGR</sequence>
<protein>
    <submittedName>
        <fullName evidence="1">Uncharacterized protein</fullName>
    </submittedName>
</protein>
<dbReference type="Proteomes" id="UP001320706">
    <property type="component" value="Unassembled WGS sequence"/>
</dbReference>
<dbReference type="EMBL" id="JAMKPW020000007">
    <property type="protein sequence ID" value="KAK8216817.1"/>
    <property type="molecule type" value="Genomic_DNA"/>
</dbReference>
<accession>A0ACC3SLB0</accession>
<organism evidence="1 2">
    <name type="scientific">Zalaria obscura</name>
    <dbReference type="NCBI Taxonomy" id="2024903"/>
    <lineage>
        <taxon>Eukaryota</taxon>
        <taxon>Fungi</taxon>
        <taxon>Dikarya</taxon>
        <taxon>Ascomycota</taxon>
        <taxon>Pezizomycotina</taxon>
        <taxon>Dothideomycetes</taxon>
        <taxon>Dothideomycetidae</taxon>
        <taxon>Dothideales</taxon>
        <taxon>Zalariaceae</taxon>
        <taxon>Zalaria</taxon>
    </lineage>
</organism>
<comment type="caution">
    <text evidence="1">The sequence shown here is derived from an EMBL/GenBank/DDBJ whole genome shotgun (WGS) entry which is preliminary data.</text>
</comment>
<keyword evidence="2" id="KW-1185">Reference proteome</keyword>
<evidence type="ECO:0000313" key="2">
    <source>
        <dbReference type="Proteomes" id="UP001320706"/>
    </source>
</evidence>
<evidence type="ECO:0000313" key="1">
    <source>
        <dbReference type="EMBL" id="KAK8216817.1"/>
    </source>
</evidence>
<gene>
    <name evidence="1" type="ORF">M8818_001780</name>
</gene>